<gene>
    <name evidence="1" type="ORF">ANCCAN_07648</name>
</gene>
<dbReference type="EMBL" id="JOJR01000081">
    <property type="protein sequence ID" value="RCN46354.1"/>
    <property type="molecule type" value="Genomic_DNA"/>
</dbReference>
<organism evidence="1 2">
    <name type="scientific">Ancylostoma caninum</name>
    <name type="common">Dog hookworm</name>
    <dbReference type="NCBI Taxonomy" id="29170"/>
    <lineage>
        <taxon>Eukaryota</taxon>
        <taxon>Metazoa</taxon>
        <taxon>Ecdysozoa</taxon>
        <taxon>Nematoda</taxon>
        <taxon>Chromadorea</taxon>
        <taxon>Rhabditida</taxon>
        <taxon>Rhabditina</taxon>
        <taxon>Rhabditomorpha</taxon>
        <taxon>Strongyloidea</taxon>
        <taxon>Ancylostomatidae</taxon>
        <taxon>Ancylostomatinae</taxon>
        <taxon>Ancylostoma</taxon>
    </lineage>
</organism>
<protein>
    <submittedName>
        <fullName evidence="1">Uncharacterized protein</fullName>
    </submittedName>
</protein>
<comment type="caution">
    <text evidence="1">The sequence shown here is derived from an EMBL/GenBank/DDBJ whole genome shotgun (WGS) entry which is preliminary data.</text>
</comment>
<dbReference type="AlphaFoldDB" id="A0A368GPV6"/>
<proteinExistence type="predicted"/>
<name>A0A368GPV6_ANCCA</name>
<evidence type="ECO:0000313" key="2">
    <source>
        <dbReference type="Proteomes" id="UP000252519"/>
    </source>
</evidence>
<evidence type="ECO:0000313" key="1">
    <source>
        <dbReference type="EMBL" id="RCN46354.1"/>
    </source>
</evidence>
<dbReference type="Proteomes" id="UP000252519">
    <property type="component" value="Unassembled WGS sequence"/>
</dbReference>
<accession>A0A368GPV6</accession>
<keyword evidence="2" id="KW-1185">Reference proteome</keyword>
<reference evidence="1 2" key="1">
    <citation type="submission" date="2014-10" db="EMBL/GenBank/DDBJ databases">
        <title>Draft genome of the hookworm Ancylostoma caninum.</title>
        <authorList>
            <person name="Mitreva M."/>
        </authorList>
    </citation>
    <scope>NUCLEOTIDE SEQUENCE [LARGE SCALE GENOMIC DNA]</scope>
    <source>
        <strain evidence="1 2">Baltimore</strain>
    </source>
</reference>
<sequence>MCISCGAQGCFGVLTICDTGFEKIPLYYDIKLLLAVLLFVDPPKLIDKIKEMINGEQAAQESRIFNKNEMDTLMKQEQHSPRPEKP</sequence>
<dbReference type="OrthoDB" id="5871872at2759"/>